<sequence length="555" mass="64542">MAEIYASAVPISTKNTNVENTRRSVTYHPSVWRDHFLKYTDDVTKITTAEKQVLEKEKEDVKKLIAQTPDDSTVKIELIDAIQRLGVAYHFPKEIDESLQKIHDTYQTQSRKDKDDARVLALRFRLLRQQGYRVTSDVFNGLVDEEGNLKEWLISDVEGMLSLYEASNYGTNEEEILEKILQSTSSHLESLLPQMSTSLSKRVKEALEMPISKTLMRLGAKKYIPMYQEIESHNELLLNFAKLDFNIMQKIHQRELNHITRWWVDLEFGKKMAFARDRVVECYLWVLGDYFEPQYATSRIFLTKVIAMISILDDIYDVYGTLDELRRLTDAIRRWDISVADELPPYMRICYEALLGVYAEMEVEMAKRGQSYRLQYAKKEMIKLMAAYMEEAEWCYSKYVPTMKEYMKLALVSGAYMMLATSSLVGMEDPITKHDFDWITNEPPILQAASVICRLMDDMVGHGIEQKITGVDCYMKENDCSKTEAFSEFWKRVNKAWKDLNEECLEPREASMPILTRVVNLARVINILYVDEDAYTNSKTRTKELITLVLVDPVL</sequence>
<comment type="similarity">
    <text evidence="3">Belongs to the terpene synthase family.</text>
</comment>
<name>A0A9E7V3T1_SALPM</name>
<protein>
    <submittedName>
        <fullName evidence="8">Delta-cadinene synthase</fullName>
    </submittedName>
</protein>
<organism evidence="8">
    <name type="scientific">Salvia pomifera</name>
    <name type="common">Apple sage</name>
    <dbReference type="NCBI Taxonomy" id="396869"/>
    <lineage>
        <taxon>Eukaryota</taxon>
        <taxon>Viridiplantae</taxon>
        <taxon>Streptophyta</taxon>
        <taxon>Embryophyta</taxon>
        <taxon>Tracheophyta</taxon>
        <taxon>Spermatophyta</taxon>
        <taxon>Magnoliopsida</taxon>
        <taxon>eudicotyledons</taxon>
        <taxon>Gunneridae</taxon>
        <taxon>Pentapetalae</taxon>
        <taxon>asterids</taxon>
        <taxon>lamiids</taxon>
        <taxon>Lamiales</taxon>
        <taxon>Lamiaceae</taxon>
        <taxon>Nepetoideae</taxon>
        <taxon>Mentheae</taxon>
        <taxon>Salviinae</taxon>
        <taxon>Salvia</taxon>
        <taxon>Salvia incertae sedis</taxon>
    </lineage>
</organism>
<dbReference type="EMBL" id="OK356797">
    <property type="protein sequence ID" value="UYW66144.1"/>
    <property type="molecule type" value="mRNA"/>
</dbReference>
<dbReference type="SFLD" id="SFLDS00005">
    <property type="entry name" value="Isoprenoid_Synthase_Type_I"/>
    <property type="match status" value="1"/>
</dbReference>
<dbReference type="Pfam" id="PF01397">
    <property type="entry name" value="Terpene_synth"/>
    <property type="match status" value="1"/>
</dbReference>
<comment type="cofactor">
    <cofactor evidence="1">
        <name>Mg(2+)</name>
        <dbReference type="ChEBI" id="CHEBI:18420"/>
    </cofactor>
</comment>
<dbReference type="InterPro" id="IPR050148">
    <property type="entry name" value="Terpene_synthase-like"/>
</dbReference>
<comment type="pathway">
    <text evidence="2">Secondary metabolite biosynthesis; terpenoid biosynthesis.</text>
</comment>
<dbReference type="SUPFAM" id="SSF48239">
    <property type="entry name" value="Terpenoid cyclases/Protein prenyltransferases"/>
    <property type="match status" value="1"/>
</dbReference>
<evidence type="ECO:0000256" key="3">
    <source>
        <dbReference type="ARBA" id="ARBA00006333"/>
    </source>
</evidence>
<dbReference type="InterPro" id="IPR005630">
    <property type="entry name" value="Terpene_synthase_metal-bd"/>
</dbReference>
<dbReference type="GO" id="GO:0016102">
    <property type="term" value="P:diterpenoid biosynthetic process"/>
    <property type="evidence" value="ECO:0007669"/>
    <property type="project" value="InterPro"/>
</dbReference>
<dbReference type="Gene3D" id="1.50.10.130">
    <property type="entry name" value="Terpene synthase, N-terminal domain"/>
    <property type="match status" value="1"/>
</dbReference>
<dbReference type="InterPro" id="IPR034741">
    <property type="entry name" value="Terpene_cyclase-like_1_C"/>
</dbReference>
<dbReference type="InterPro" id="IPR044814">
    <property type="entry name" value="Terpene_cyclase_plant_C1"/>
</dbReference>
<proteinExistence type="evidence at transcript level"/>
<dbReference type="PANTHER" id="PTHR31225:SF221">
    <property type="entry name" value="(-)-GERMACRENE D SYNTHASE"/>
    <property type="match status" value="1"/>
</dbReference>
<dbReference type="GO" id="GO:0000287">
    <property type="term" value="F:magnesium ion binding"/>
    <property type="evidence" value="ECO:0007669"/>
    <property type="project" value="InterPro"/>
</dbReference>
<evidence type="ECO:0000259" key="7">
    <source>
        <dbReference type="Pfam" id="PF03936"/>
    </source>
</evidence>
<keyword evidence="4" id="KW-0479">Metal-binding</keyword>
<dbReference type="InterPro" id="IPR008930">
    <property type="entry name" value="Terpenoid_cyclase/PrenylTrfase"/>
</dbReference>
<evidence type="ECO:0000256" key="1">
    <source>
        <dbReference type="ARBA" id="ARBA00001946"/>
    </source>
</evidence>
<dbReference type="InterPro" id="IPR001906">
    <property type="entry name" value="Terpene_synth_N"/>
</dbReference>
<dbReference type="CDD" id="cd00684">
    <property type="entry name" value="Terpene_cyclase_plant_C1"/>
    <property type="match status" value="1"/>
</dbReference>
<dbReference type="SFLD" id="SFLDG01019">
    <property type="entry name" value="Terpene_Cyclase_Like_1_C_Termi"/>
    <property type="match status" value="1"/>
</dbReference>
<dbReference type="FunFam" id="1.50.10.130:FF:000001">
    <property type="entry name" value="Isoprene synthase, chloroplastic"/>
    <property type="match status" value="1"/>
</dbReference>
<evidence type="ECO:0000256" key="5">
    <source>
        <dbReference type="ARBA" id="ARBA00023239"/>
    </source>
</evidence>
<dbReference type="InterPro" id="IPR036965">
    <property type="entry name" value="Terpene_synth_N_sf"/>
</dbReference>
<dbReference type="AlphaFoldDB" id="A0A9E7V3T1"/>
<dbReference type="Gene3D" id="1.10.600.10">
    <property type="entry name" value="Farnesyl Diphosphate Synthase"/>
    <property type="match status" value="1"/>
</dbReference>
<evidence type="ECO:0000256" key="4">
    <source>
        <dbReference type="ARBA" id="ARBA00022723"/>
    </source>
</evidence>
<evidence type="ECO:0000259" key="6">
    <source>
        <dbReference type="Pfam" id="PF01397"/>
    </source>
</evidence>
<dbReference type="InterPro" id="IPR008949">
    <property type="entry name" value="Isoprenoid_synthase_dom_sf"/>
</dbReference>
<reference evidence="8" key="1">
    <citation type="submission" date="2021-10" db="EMBL/GenBank/DDBJ databases">
        <authorList>
            <person name="Ignea C."/>
            <person name="Kampranis S.C."/>
            <person name="Makris A.M."/>
        </authorList>
    </citation>
    <scope>NUCLEOTIDE SEQUENCE</scope>
</reference>
<dbReference type="PANTHER" id="PTHR31225">
    <property type="entry name" value="OS04G0344100 PROTEIN-RELATED"/>
    <property type="match status" value="1"/>
</dbReference>
<accession>A0A9E7V3T1</accession>
<evidence type="ECO:0000313" key="8">
    <source>
        <dbReference type="EMBL" id="UYW66144.1"/>
    </source>
</evidence>
<feature type="domain" description="Terpene synthase N-terminal" evidence="6">
    <location>
        <begin position="31"/>
        <end position="207"/>
    </location>
</feature>
<keyword evidence="5" id="KW-0456">Lyase</keyword>
<evidence type="ECO:0000256" key="2">
    <source>
        <dbReference type="ARBA" id="ARBA00004721"/>
    </source>
</evidence>
<dbReference type="FunFam" id="1.10.600.10:FF:000007">
    <property type="entry name" value="Isoprene synthase, chloroplastic"/>
    <property type="match status" value="1"/>
</dbReference>
<feature type="domain" description="Terpene synthase metal-binding" evidence="7">
    <location>
        <begin position="265"/>
        <end position="499"/>
    </location>
</feature>
<dbReference type="SUPFAM" id="SSF48576">
    <property type="entry name" value="Terpenoid synthases"/>
    <property type="match status" value="1"/>
</dbReference>
<dbReference type="GO" id="GO:0010333">
    <property type="term" value="F:terpene synthase activity"/>
    <property type="evidence" value="ECO:0007669"/>
    <property type="project" value="InterPro"/>
</dbReference>
<dbReference type="Pfam" id="PF03936">
    <property type="entry name" value="Terpene_synth_C"/>
    <property type="match status" value="1"/>
</dbReference>